<sequence length="779" mass="89705">MPPRKVRRTTSPRRSRRDAVERLIADRVAEAINEHERNRPNPANARGTVNVQSCSHKTFMNGKPYPFNGTEGGVGLRRWIEKLEHVFEICKCAEEDKVMFTTFEGYALTWMEQELWTLTLKGDDIKEYNNHFHELDLMCPDLVPTEKKKVERYIRGFPKRIKGNITSSKPTTLHDAINVGRELVEQAVQGRAARIGESNKRKWEEHQRNTNNNSNNHNNRNRNFNNQHQQQNRRHETTMAYVAAPAEGRGYTGTLPWCNRCKSRHQQGLCPPKCGKCNRLRPQEKDGRTRMPTAAGGNFLQNVACYGFKEKGHFRNKFTGTFLLNDHYACILFDSGAEESFVSTAFTPFIDIASAALGTNLLPTQLGSFDVIAGMDWLSYHRVVIVCYKKIVRIPLPNGEILEIQGERLEKVLKLLSCIKADEKKPEDICIIRDFPEVFPDDLLEVQLLRHVVNRDGIHVEPSKVESVKNWKTPESPMEIRSFLILTGYYRMFIENLSKITKPLTLLTQKNKAYVWGDKQEEAFRILKKKLCNAPVLALPDGPNDFVVYCDASNQGFGCVLMQRGKDFKALAEWLRGLDAQFERRDDGGIYFVDRIWIPSVGGIRKLILDEAHTSKYSVHPEHQKPSGLLQQPEIPEWKREKITMDLVTRLLIIREDFKMEKLVRIYINEIMARHGVPVPIISDRDGRFSSHFWRALQKALGTRLDMSTAYHPQTDCQSEHTIQTLEDMLRASLYGRKCRSLVIWAEIGESQLIGPEIVQETIEKIMQIKERLKTARDH</sequence>
<dbReference type="Pfam" id="PF17919">
    <property type="entry name" value="RT_RNaseH_2"/>
    <property type="match status" value="1"/>
</dbReference>
<gene>
    <name evidence="4" type="ORF">Tco_0729906</name>
</gene>
<dbReference type="Pfam" id="PF08284">
    <property type="entry name" value="RVP_2"/>
    <property type="match status" value="2"/>
</dbReference>
<feature type="compositionally biased region" description="Low complexity" evidence="2">
    <location>
        <begin position="209"/>
        <end position="230"/>
    </location>
</feature>
<evidence type="ECO:0000259" key="3">
    <source>
        <dbReference type="PROSITE" id="PS50994"/>
    </source>
</evidence>
<dbReference type="PROSITE" id="PS50994">
    <property type="entry name" value="INTEGRASE"/>
    <property type="match status" value="1"/>
</dbReference>
<keyword evidence="4" id="KW-0548">Nucleotidyltransferase</keyword>
<evidence type="ECO:0000256" key="1">
    <source>
        <dbReference type="ARBA" id="ARBA00023268"/>
    </source>
</evidence>
<organism evidence="4 5">
    <name type="scientific">Tanacetum coccineum</name>
    <dbReference type="NCBI Taxonomy" id="301880"/>
    <lineage>
        <taxon>Eukaryota</taxon>
        <taxon>Viridiplantae</taxon>
        <taxon>Streptophyta</taxon>
        <taxon>Embryophyta</taxon>
        <taxon>Tracheophyta</taxon>
        <taxon>Spermatophyta</taxon>
        <taxon>Magnoliopsida</taxon>
        <taxon>eudicotyledons</taxon>
        <taxon>Gunneridae</taxon>
        <taxon>Pentapetalae</taxon>
        <taxon>asterids</taxon>
        <taxon>campanulids</taxon>
        <taxon>Asterales</taxon>
        <taxon>Asteraceae</taxon>
        <taxon>Asteroideae</taxon>
        <taxon>Anthemideae</taxon>
        <taxon>Anthemidinae</taxon>
        <taxon>Tanacetum</taxon>
    </lineage>
</organism>
<dbReference type="Proteomes" id="UP001151760">
    <property type="component" value="Unassembled WGS sequence"/>
</dbReference>
<keyword evidence="1" id="KW-0511">Multifunctional enzyme</keyword>
<keyword evidence="5" id="KW-1185">Reference proteome</keyword>
<evidence type="ECO:0000256" key="2">
    <source>
        <dbReference type="SAM" id="MobiDB-lite"/>
    </source>
</evidence>
<reference evidence="4" key="1">
    <citation type="journal article" date="2022" name="Int. J. Mol. Sci.">
        <title>Draft Genome of Tanacetum Coccineum: Genomic Comparison of Closely Related Tanacetum-Family Plants.</title>
        <authorList>
            <person name="Yamashiro T."/>
            <person name="Shiraishi A."/>
            <person name="Nakayama K."/>
            <person name="Satake H."/>
        </authorList>
    </citation>
    <scope>NUCLEOTIDE SEQUENCE</scope>
</reference>
<accession>A0ABQ4YQQ0</accession>
<dbReference type="InterPro" id="IPR001584">
    <property type="entry name" value="Integrase_cat-core"/>
</dbReference>
<dbReference type="GO" id="GO:0003964">
    <property type="term" value="F:RNA-directed DNA polymerase activity"/>
    <property type="evidence" value="ECO:0007669"/>
    <property type="project" value="UniProtKB-KW"/>
</dbReference>
<dbReference type="Gene3D" id="3.30.420.10">
    <property type="entry name" value="Ribonuclease H-like superfamily/Ribonuclease H"/>
    <property type="match status" value="1"/>
</dbReference>
<feature type="domain" description="Integrase catalytic" evidence="3">
    <location>
        <begin position="595"/>
        <end position="779"/>
    </location>
</feature>
<dbReference type="SUPFAM" id="SSF53098">
    <property type="entry name" value="Ribonuclease H-like"/>
    <property type="match status" value="1"/>
</dbReference>
<protein>
    <submittedName>
        <fullName evidence="4">Reverse transcriptase domain-containing protein</fullName>
    </submittedName>
</protein>
<reference evidence="4" key="2">
    <citation type="submission" date="2022-01" db="EMBL/GenBank/DDBJ databases">
        <authorList>
            <person name="Yamashiro T."/>
            <person name="Shiraishi A."/>
            <person name="Satake H."/>
            <person name="Nakayama K."/>
        </authorList>
    </citation>
    <scope>NUCLEOTIDE SEQUENCE</scope>
</reference>
<feature type="region of interest" description="Disordered" evidence="2">
    <location>
        <begin position="192"/>
        <end position="235"/>
    </location>
</feature>
<name>A0ABQ4YQQ0_9ASTR</name>
<dbReference type="Gene3D" id="3.30.70.270">
    <property type="match status" value="1"/>
</dbReference>
<keyword evidence="4" id="KW-0695">RNA-directed DNA polymerase</keyword>
<dbReference type="InterPro" id="IPR012337">
    <property type="entry name" value="RNaseH-like_sf"/>
</dbReference>
<evidence type="ECO:0000313" key="5">
    <source>
        <dbReference type="Proteomes" id="UP001151760"/>
    </source>
</evidence>
<dbReference type="InterPro" id="IPR041577">
    <property type="entry name" value="RT_RNaseH_2"/>
</dbReference>
<dbReference type="EMBL" id="BQNB010010641">
    <property type="protein sequence ID" value="GJS80025.1"/>
    <property type="molecule type" value="Genomic_DNA"/>
</dbReference>
<proteinExistence type="predicted"/>
<dbReference type="PANTHER" id="PTHR37984">
    <property type="entry name" value="PROTEIN CBG26694"/>
    <property type="match status" value="1"/>
</dbReference>
<evidence type="ECO:0000313" key="4">
    <source>
        <dbReference type="EMBL" id="GJS80025.1"/>
    </source>
</evidence>
<dbReference type="InterPro" id="IPR043128">
    <property type="entry name" value="Rev_trsase/Diguanyl_cyclase"/>
</dbReference>
<keyword evidence="4" id="KW-0808">Transferase</keyword>
<dbReference type="InterPro" id="IPR043502">
    <property type="entry name" value="DNA/RNA_pol_sf"/>
</dbReference>
<comment type="caution">
    <text evidence="4">The sequence shown here is derived from an EMBL/GenBank/DDBJ whole genome shotgun (WGS) entry which is preliminary data.</text>
</comment>
<dbReference type="PANTHER" id="PTHR37984:SF5">
    <property type="entry name" value="PROTEIN NYNRIN-LIKE"/>
    <property type="match status" value="1"/>
</dbReference>
<dbReference type="InterPro" id="IPR036397">
    <property type="entry name" value="RNaseH_sf"/>
</dbReference>
<dbReference type="InterPro" id="IPR050951">
    <property type="entry name" value="Retrovirus_Pol_polyprotein"/>
</dbReference>
<feature type="compositionally biased region" description="Basic and acidic residues" evidence="2">
    <location>
        <begin position="197"/>
        <end position="208"/>
    </location>
</feature>
<dbReference type="SUPFAM" id="SSF56672">
    <property type="entry name" value="DNA/RNA polymerases"/>
    <property type="match status" value="1"/>
</dbReference>